<reference evidence="2" key="1">
    <citation type="submission" date="2022-11" db="EMBL/GenBank/DDBJ databases">
        <authorList>
            <person name="Hyden B.L."/>
            <person name="Feng K."/>
            <person name="Yates T."/>
            <person name="Jawdy S."/>
            <person name="Smart L.B."/>
            <person name="Muchero W."/>
        </authorList>
    </citation>
    <scope>NUCLEOTIDE SEQUENCE</scope>
    <source>
        <tissue evidence="2">Shoot tip</tissue>
    </source>
</reference>
<reference evidence="2" key="2">
    <citation type="journal article" date="2023" name="Int. J. Mol. Sci.">
        <title>De Novo Assembly and Annotation of 11 Diverse Shrub Willow (Salix) Genomes Reveals Novel Gene Organization in Sex-Linked Regions.</title>
        <authorList>
            <person name="Hyden B."/>
            <person name="Feng K."/>
            <person name="Yates T.B."/>
            <person name="Jawdy S."/>
            <person name="Cereghino C."/>
            <person name="Smart L.B."/>
            <person name="Muchero W."/>
        </authorList>
    </citation>
    <scope>NUCLEOTIDE SEQUENCE</scope>
    <source>
        <tissue evidence="2">Shoot tip</tissue>
    </source>
</reference>
<comment type="caution">
    <text evidence="2">The sequence shown here is derived from an EMBL/GenBank/DDBJ whole genome shotgun (WGS) entry which is preliminary data.</text>
</comment>
<keyword evidence="3" id="KW-1185">Reference proteome</keyword>
<feature type="transmembrane region" description="Helical" evidence="1">
    <location>
        <begin position="6"/>
        <end position="24"/>
    </location>
</feature>
<keyword evidence="1" id="KW-0472">Membrane</keyword>
<keyword evidence="1" id="KW-0812">Transmembrane</keyword>
<sequence>MSKRRWNILLAFIVITDVLVMFIMKIVPIKQQHGTCVIIRVIQINLQ</sequence>
<proteinExistence type="predicted"/>
<gene>
    <name evidence="2" type="ORF">OIU79_021039</name>
</gene>
<name>A0A9Q1AGG1_SALPP</name>
<protein>
    <submittedName>
        <fullName evidence="2">Uncharacterized protein</fullName>
    </submittedName>
</protein>
<dbReference type="Proteomes" id="UP001151532">
    <property type="component" value="Chromosome 11"/>
</dbReference>
<keyword evidence="1" id="KW-1133">Transmembrane helix</keyword>
<evidence type="ECO:0000313" key="2">
    <source>
        <dbReference type="EMBL" id="KAJ6770308.1"/>
    </source>
</evidence>
<accession>A0A9Q1AGG1</accession>
<organism evidence="2 3">
    <name type="scientific">Salix purpurea</name>
    <name type="common">Purple osier willow</name>
    <dbReference type="NCBI Taxonomy" id="77065"/>
    <lineage>
        <taxon>Eukaryota</taxon>
        <taxon>Viridiplantae</taxon>
        <taxon>Streptophyta</taxon>
        <taxon>Embryophyta</taxon>
        <taxon>Tracheophyta</taxon>
        <taxon>Spermatophyta</taxon>
        <taxon>Magnoliopsida</taxon>
        <taxon>eudicotyledons</taxon>
        <taxon>Gunneridae</taxon>
        <taxon>Pentapetalae</taxon>
        <taxon>rosids</taxon>
        <taxon>fabids</taxon>
        <taxon>Malpighiales</taxon>
        <taxon>Salicaceae</taxon>
        <taxon>Saliceae</taxon>
        <taxon>Salix</taxon>
    </lineage>
</organism>
<dbReference type="EMBL" id="JAPFFK010000003">
    <property type="protein sequence ID" value="KAJ6770308.1"/>
    <property type="molecule type" value="Genomic_DNA"/>
</dbReference>
<dbReference type="AlphaFoldDB" id="A0A9Q1AGG1"/>
<evidence type="ECO:0000313" key="3">
    <source>
        <dbReference type="Proteomes" id="UP001151532"/>
    </source>
</evidence>
<evidence type="ECO:0000256" key="1">
    <source>
        <dbReference type="SAM" id="Phobius"/>
    </source>
</evidence>